<dbReference type="Pfam" id="PF00172">
    <property type="entry name" value="Zn_clus"/>
    <property type="match status" value="1"/>
</dbReference>
<dbReference type="InterPro" id="IPR007219">
    <property type="entry name" value="XnlR_reg_dom"/>
</dbReference>
<dbReference type="InterPro" id="IPR051089">
    <property type="entry name" value="prtT"/>
</dbReference>
<dbReference type="GO" id="GO:0005634">
    <property type="term" value="C:nucleus"/>
    <property type="evidence" value="ECO:0007669"/>
    <property type="project" value="UniProtKB-SubCell"/>
</dbReference>
<evidence type="ECO:0000259" key="7">
    <source>
        <dbReference type="PROSITE" id="PS50048"/>
    </source>
</evidence>
<dbReference type="EMBL" id="KZ805352">
    <property type="protein sequence ID" value="PVI01779.1"/>
    <property type="molecule type" value="Genomic_DNA"/>
</dbReference>
<name>A0A2V1DUL0_9PLEO</name>
<keyword evidence="3" id="KW-0805">Transcription regulation</keyword>
<sequence length="632" mass="71475">MDAVVVHSKKSRAKSCTACRQVKLRCDVREKYPAPCSRCVGRKLECRMDPNFKRVSTKSISHTLSEPSTIFHSSVTPQSLEHHDIEAQLAPRTRSPDRSGALFASAPAPQLWFDKEIYLDEQQLRSSYKLGDVVVEGVIIVDLYQQFEDLYYAHFPILEPITSFAELYKDSPVLFWAIAITTCRFHPRHFYLHALLLRPFEQLFASLLLRVPQRLKDLQALLMICQWPLELRARSDDDLGWMYIGFVVNAALHMGLDKVKTEVLMNHNLEDNPSSIDFARYRRRTWMKIFQISTHLAMWLGLRPPIGSPSALHELSGFYEKETNREIVAATEIQRQMVRNTNTLDEYGFRGPQATLLQSIIQELDAIKERFGDVWNDSLSINFHAAKLFTLEQCLILAADQLKTASLDAEHFVTTALQMGHGPAISLIEAMRKQCVKGQLDPFCAPLAAGGSPLLSNPKHHSRVAFYACIFLIHYLDHTTFSSGADQNAARAAVTDLHRVFMQFPSRGLLTRAGRTIEVIARSIVPGRRRLKPIVKSRMGGSLIFNSIWLVSQLRRREDPDDLTVSPAQTVSEAGGQNDNAAVESSTLEAMVSLPEPEFFPWGIWNDQLYDDLGINWEGQGFQGFSGTIDPF</sequence>
<dbReference type="AlphaFoldDB" id="A0A2V1DUL0"/>
<evidence type="ECO:0000256" key="6">
    <source>
        <dbReference type="ARBA" id="ARBA00023242"/>
    </source>
</evidence>
<dbReference type="SMART" id="SM00066">
    <property type="entry name" value="GAL4"/>
    <property type="match status" value="1"/>
</dbReference>
<dbReference type="InterPro" id="IPR036864">
    <property type="entry name" value="Zn2-C6_fun-type_DNA-bd_sf"/>
</dbReference>
<organism evidence="8 9">
    <name type="scientific">Periconia macrospinosa</name>
    <dbReference type="NCBI Taxonomy" id="97972"/>
    <lineage>
        <taxon>Eukaryota</taxon>
        <taxon>Fungi</taxon>
        <taxon>Dikarya</taxon>
        <taxon>Ascomycota</taxon>
        <taxon>Pezizomycotina</taxon>
        <taxon>Dothideomycetes</taxon>
        <taxon>Pleosporomycetidae</taxon>
        <taxon>Pleosporales</taxon>
        <taxon>Massarineae</taxon>
        <taxon>Periconiaceae</taxon>
        <taxon>Periconia</taxon>
    </lineage>
</organism>
<dbReference type="Pfam" id="PF04082">
    <property type="entry name" value="Fungal_trans"/>
    <property type="match status" value="1"/>
</dbReference>
<keyword evidence="4" id="KW-0238">DNA-binding</keyword>
<dbReference type="GO" id="GO:0008270">
    <property type="term" value="F:zinc ion binding"/>
    <property type="evidence" value="ECO:0007669"/>
    <property type="project" value="InterPro"/>
</dbReference>
<evidence type="ECO:0000313" key="9">
    <source>
        <dbReference type="Proteomes" id="UP000244855"/>
    </source>
</evidence>
<dbReference type="PROSITE" id="PS50048">
    <property type="entry name" value="ZN2_CY6_FUNGAL_2"/>
    <property type="match status" value="1"/>
</dbReference>
<dbReference type="GO" id="GO:0006351">
    <property type="term" value="P:DNA-templated transcription"/>
    <property type="evidence" value="ECO:0007669"/>
    <property type="project" value="InterPro"/>
</dbReference>
<dbReference type="PANTHER" id="PTHR31845:SF21">
    <property type="entry name" value="REGULATORY PROTEIN LEU3"/>
    <property type="match status" value="1"/>
</dbReference>
<evidence type="ECO:0000256" key="2">
    <source>
        <dbReference type="ARBA" id="ARBA00022723"/>
    </source>
</evidence>
<dbReference type="Proteomes" id="UP000244855">
    <property type="component" value="Unassembled WGS sequence"/>
</dbReference>
<evidence type="ECO:0000313" key="8">
    <source>
        <dbReference type="EMBL" id="PVI01779.1"/>
    </source>
</evidence>
<protein>
    <recommendedName>
        <fullName evidence="7">Zn(2)-C6 fungal-type domain-containing protein</fullName>
    </recommendedName>
</protein>
<comment type="subcellular location">
    <subcellularLocation>
        <location evidence="1">Nucleus</location>
    </subcellularLocation>
</comment>
<dbReference type="GO" id="GO:0000981">
    <property type="term" value="F:DNA-binding transcription factor activity, RNA polymerase II-specific"/>
    <property type="evidence" value="ECO:0007669"/>
    <property type="project" value="InterPro"/>
</dbReference>
<dbReference type="Gene3D" id="4.10.240.10">
    <property type="entry name" value="Zn(2)-C6 fungal-type DNA-binding domain"/>
    <property type="match status" value="1"/>
</dbReference>
<dbReference type="InterPro" id="IPR001138">
    <property type="entry name" value="Zn2Cys6_DnaBD"/>
</dbReference>
<proteinExistence type="predicted"/>
<dbReference type="SUPFAM" id="SSF57701">
    <property type="entry name" value="Zn2/Cys6 DNA-binding domain"/>
    <property type="match status" value="1"/>
</dbReference>
<dbReference type="CDD" id="cd00067">
    <property type="entry name" value="GAL4"/>
    <property type="match status" value="1"/>
</dbReference>
<reference evidence="8 9" key="1">
    <citation type="journal article" date="2018" name="Sci. Rep.">
        <title>Comparative genomics provides insights into the lifestyle and reveals functional heterogeneity of dark septate endophytic fungi.</title>
        <authorList>
            <person name="Knapp D.G."/>
            <person name="Nemeth J.B."/>
            <person name="Barry K."/>
            <person name="Hainaut M."/>
            <person name="Henrissat B."/>
            <person name="Johnson J."/>
            <person name="Kuo A."/>
            <person name="Lim J.H.P."/>
            <person name="Lipzen A."/>
            <person name="Nolan M."/>
            <person name="Ohm R.A."/>
            <person name="Tamas L."/>
            <person name="Grigoriev I.V."/>
            <person name="Spatafora J.W."/>
            <person name="Nagy L.G."/>
            <person name="Kovacs G.M."/>
        </authorList>
    </citation>
    <scope>NUCLEOTIDE SEQUENCE [LARGE SCALE GENOMIC DNA]</scope>
    <source>
        <strain evidence="8 9">DSE2036</strain>
    </source>
</reference>
<accession>A0A2V1DUL0</accession>
<dbReference type="OrthoDB" id="3782687at2759"/>
<gene>
    <name evidence="8" type="ORF">DM02DRAFT_704147</name>
</gene>
<keyword evidence="9" id="KW-1185">Reference proteome</keyword>
<dbReference type="PANTHER" id="PTHR31845">
    <property type="entry name" value="FINGER DOMAIN PROTEIN, PUTATIVE-RELATED"/>
    <property type="match status" value="1"/>
</dbReference>
<dbReference type="PROSITE" id="PS00463">
    <property type="entry name" value="ZN2_CY6_FUNGAL_1"/>
    <property type="match status" value="1"/>
</dbReference>
<keyword evidence="5" id="KW-0804">Transcription</keyword>
<evidence type="ECO:0000256" key="4">
    <source>
        <dbReference type="ARBA" id="ARBA00023125"/>
    </source>
</evidence>
<dbReference type="GO" id="GO:0000976">
    <property type="term" value="F:transcription cis-regulatory region binding"/>
    <property type="evidence" value="ECO:0007669"/>
    <property type="project" value="TreeGrafter"/>
</dbReference>
<evidence type="ECO:0000256" key="5">
    <source>
        <dbReference type="ARBA" id="ARBA00023163"/>
    </source>
</evidence>
<evidence type="ECO:0000256" key="1">
    <source>
        <dbReference type="ARBA" id="ARBA00004123"/>
    </source>
</evidence>
<feature type="domain" description="Zn(2)-C6 fungal-type" evidence="7">
    <location>
        <begin position="15"/>
        <end position="48"/>
    </location>
</feature>
<evidence type="ECO:0000256" key="3">
    <source>
        <dbReference type="ARBA" id="ARBA00023015"/>
    </source>
</evidence>
<dbReference type="STRING" id="97972.A0A2V1DUL0"/>
<keyword evidence="6" id="KW-0539">Nucleus</keyword>
<dbReference type="CDD" id="cd12148">
    <property type="entry name" value="fungal_TF_MHR"/>
    <property type="match status" value="1"/>
</dbReference>
<keyword evidence="2" id="KW-0479">Metal-binding</keyword>